<dbReference type="GO" id="GO:0006281">
    <property type="term" value="P:DNA repair"/>
    <property type="evidence" value="ECO:0007669"/>
    <property type="project" value="InterPro"/>
</dbReference>
<dbReference type="InterPro" id="IPR004589">
    <property type="entry name" value="DNA_helicase_ATP-dep_RecQ"/>
</dbReference>
<dbReference type="EC" id="5.6.2.4" evidence="12"/>
<dbReference type="InterPro" id="IPR032284">
    <property type="entry name" value="RecQ_Zn-bd"/>
</dbReference>
<dbReference type="Pfam" id="PF09382">
    <property type="entry name" value="RQC"/>
    <property type="match status" value="1"/>
</dbReference>
<dbReference type="CDD" id="cd17920">
    <property type="entry name" value="DEXHc_RecQ"/>
    <property type="match status" value="1"/>
</dbReference>
<comment type="cofactor">
    <cofactor evidence="2">
        <name>Zn(2+)</name>
        <dbReference type="ChEBI" id="CHEBI:29105"/>
    </cofactor>
</comment>
<evidence type="ECO:0000256" key="5">
    <source>
        <dbReference type="ARBA" id="ARBA00022741"/>
    </source>
</evidence>
<reference evidence="18" key="1">
    <citation type="submission" date="2021-01" db="EMBL/GenBank/DDBJ databases">
        <title>Modified the classification status of verrucomicrobia.</title>
        <authorList>
            <person name="Feng X."/>
        </authorList>
    </citation>
    <scope>NUCLEOTIDE SEQUENCE</scope>
    <source>
        <strain evidence="18">JCM 18052</strain>
    </source>
</reference>
<dbReference type="InterPro" id="IPR014001">
    <property type="entry name" value="Helicase_ATP-bd"/>
</dbReference>
<dbReference type="Pfam" id="PF00570">
    <property type="entry name" value="HRDC"/>
    <property type="match status" value="1"/>
</dbReference>
<dbReference type="Pfam" id="PF00271">
    <property type="entry name" value="Helicase_C"/>
    <property type="match status" value="1"/>
</dbReference>
<dbReference type="InterPro" id="IPR011545">
    <property type="entry name" value="DEAD/DEAH_box_helicase_dom"/>
</dbReference>
<dbReference type="InterPro" id="IPR027417">
    <property type="entry name" value="P-loop_NTPase"/>
</dbReference>
<evidence type="ECO:0000259" key="17">
    <source>
        <dbReference type="PROSITE" id="PS51194"/>
    </source>
</evidence>
<keyword evidence="10" id="KW-0413">Isomerase</keyword>
<gene>
    <name evidence="18" type="ORF">JIN84_00855</name>
</gene>
<dbReference type="InterPro" id="IPR036388">
    <property type="entry name" value="WH-like_DNA-bd_sf"/>
</dbReference>
<comment type="cofactor">
    <cofactor evidence="1">
        <name>Mg(2+)</name>
        <dbReference type="ChEBI" id="CHEBI:18420"/>
    </cofactor>
</comment>
<dbReference type="PROSITE" id="PS50967">
    <property type="entry name" value="HRDC"/>
    <property type="match status" value="1"/>
</dbReference>
<dbReference type="SMART" id="SM00956">
    <property type="entry name" value="RQC"/>
    <property type="match status" value="1"/>
</dbReference>
<dbReference type="SMART" id="SM00341">
    <property type="entry name" value="HRDC"/>
    <property type="match status" value="1"/>
</dbReference>
<evidence type="ECO:0000256" key="1">
    <source>
        <dbReference type="ARBA" id="ARBA00001946"/>
    </source>
</evidence>
<dbReference type="GO" id="GO:0006260">
    <property type="term" value="P:DNA replication"/>
    <property type="evidence" value="ECO:0007669"/>
    <property type="project" value="InterPro"/>
</dbReference>
<protein>
    <recommendedName>
        <fullName evidence="13">ATP-dependent DNA helicase RecQ</fullName>
        <ecNumber evidence="12">5.6.2.4</ecNumber>
    </recommendedName>
    <alternativeName>
        <fullName evidence="14">DNA 3'-5' helicase RecQ</fullName>
    </alternativeName>
</protein>
<dbReference type="EMBL" id="JAENIK010000001">
    <property type="protein sequence ID" value="MBK1814157.1"/>
    <property type="molecule type" value="Genomic_DNA"/>
</dbReference>
<keyword evidence="6" id="KW-0378">Hydrolase</keyword>
<comment type="caution">
    <text evidence="18">The sequence shown here is derived from an EMBL/GenBank/DDBJ whole genome shotgun (WGS) entry which is preliminary data.</text>
</comment>
<dbReference type="AlphaFoldDB" id="A0A934R0C9"/>
<evidence type="ECO:0000256" key="12">
    <source>
        <dbReference type="ARBA" id="ARBA00034808"/>
    </source>
</evidence>
<organism evidence="18 19">
    <name type="scientific">Luteolibacter yonseiensis</name>
    <dbReference type="NCBI Taxonomy" id="1144680"/>
    <lineage>
        <taxon>Bacteria</taxon>
        <taxon>Pseudomonadati</taxon>
        <taxon>Verrucomicrobiota</taxon>
        <taxon>Verrucomicrobiia</taxon>
        <taxon>Verrucomicrobiales</taxon>
        <taxon>Verrucomicrobiaceae</taxon>
        <taxon>Luteolibacter</taxon>
    </lineage>
</organism>
<dbReference type="FunFam" id="3.40.50.300:FF:001389">
    <property type="entry name" value="ATP-dependent DNA helicase RecQ"/>
    <property type="match status" value="1"/>
</dbReference>
<evidence type="ECO:0000256" key="14">
    <source>
        <dbReference type="ARBA" id="ARBA00044550"/>
    </source>
</evidence>
<dbReference type="GO" id="GO:0030894">
    <property type="term" value="C:replisome"/>
    <property type="evidence" value="ECO:0007669"/>
    <property type="project" value="TreeGrafter"/>
</dbReference>
<evidence type="ECO:0000256" key="3">
    <source>
        <dbReference type="ARBA" id="ARBA00005446"/>
    </source>
</evidence>
<comment type="catalytic activity">
    <reaction evidence="11">
        <text>Couples ATP hydrolysis with the unwinding of duplex DNA by translocating in the 3'-5' direction.</text>
        <dbReference type="EC" id="5.6.2.4"/>
    </reaction>
</comment>
<feature type="domain" description="Helicase C-terminal" evidence="17">
    <location>
        <begin position="227"/>
        <end position="376"/>
    </location>
</feature>
<dbReference type="Proteomes" id="UP000600139">
    <property type="component" value="Unassembled WGS sequence"/>
</dbReference>
<evidence type="ECO:0000256" key="13">
    <source>
        <dbReference type="ARBA" id="ARBA00044535"/>
    </source>
</evidence>
<dbReference type="GO" id="GO:0043590">
    <property type="term" value="C:bacterial nucleoid"/>
    <property type="evidence" value="ECO:0007669"/>
    <property type="project" value="TreeGrafter"/>
</dbReference>
<dbReference type="PROSITE" id="PS51192">
    <property type="entry name" value="HELICASE_ATP_BIND_1"/>
    <property type="match status" value="1"/>
</dbReference>
<dbReference type="GO" id="GO:0003677">
    <property type="term" value="F:DNA binding"/>
    <property type="evidence" value="ECO:0007669"/>
    <property type="project" value="UniProtKB-KW"/>
</dbReference>
<keyword evidence="19" id="KW-1185">Reference proteome</keyword>
<comment type="similarity">
    <text evidence="3">Belongs to the helicase family. RecQ subfamily.</text>
</comment>
<dbReference type="InterPro" id="IPR010997">
    <property type="entry name" value="HRDC-like_sf"/>
</dbReference>
<proteinExistence type="inferred from homology"/>
<dbReference type="SMART" id="SM00487">
    <property type="entry name" value="DEXDc"/>
    <property type="match status" value="1"/>
</dbReference>
<evidence type="ECO:0000256" key="4">
    <source>
        <dbReference type="ARBA" id="ARBA00022723"/>
    </source>
</evidence>
<dbReference type="GO" id="GO:0016787">
    <property type="term" value="F:hydrolase activity"/>
    <property type="evidence" value="ECO:0007669"/>
    <property type="project" value="UniProtKB-KW"/>
</dbReference>
<dbReference type="InterPro" id="IPR002121">
    <property type="entry name" value="HRDC_dom"/>
</dbReference>
<dbReference type="SMART" id="SM00490">
    <property type="entry name" value="HELICc"/>
    <property type="match status" value="1"/>
</dbReference>
<evidence type="ECO:0000256" key="6">
    <source>
        <dbReference type="ARBA" id="ARBA00022801"/>
    </source>
</evidence>
<dbReference type="GO" id="GO:0005737">
    <property type="term" value="C:cytoplasm"/>
    <property type="evidence" value="ECO:0007669"/>
    <property type="project" value="TreeGrafter"/>
</dbReference>
<keyword evidence="7 18" id="KW-0347">Helicase</keyword>
<dbReference type="GO" id="GO:0043138">
    <property type="term" value="F:3'-5' DNA helicase activity"/>
    <property type="evidence" value="ECO:0007669"/>
    <property type="project" value="UniProtKB-EC"/>
</dbReference>
<evidence type="ECO:0000256" key="10">
    <source>
        <dbReference type="ARBA" id="ARBA00023235"/>
    </source>
</evidence>
<dbReference type="RefSeq" id="WP_200349118.1">
    <property type="nucleotide sequence ID" value="NZ_BAABHZ010000005.1"/>
</dbReference>
<keyword evidence="8" id="KW-0067">ATP-binding</keyword>
<dbReference type="SUPFAM" id="SSF46785">
    <property type="entry name" value="Winged helix' DNA-binding domain"/>
    <property type="match status" value="1"/>
</dbReference>
<name>A0A934R0C9_9BACT</name>
<evidence type="ECO:0000256" key="7">
    <source>
        <dbReference type="ARBA" id="ARBA00022806"/>
    </source>
</evidence>
<dbReference type="SUPFAM" id="SSF52540">
    <property type="entry name" value="P-loop containing nucleoside triphosphate hydrolases"/>
    <property type="match status" value="1"/>
</dbReference>
<dbReference type="Pfam" id="PF00270">
    <property type="entry name" value="DEAD"/>
    <property type="match status" value="1"/>
</dbReference>
<dbReference type="InterPro" id="IPR018982">
    <property type="entry name" value="RQC_domain"/>
</dbReference>
<keyword evidence="4" id="KW-0479">Metal-binding</keyword>
<dbReference type="Gene3D" id="1.10.150.80">
    <property type="entry name" value="HRDC domain"/>
    <property type="match status" value="1"/>
</dbReference>
<evidence type="ECO:0000256" key="2">
    <source>
        <dbReference type="ARBA" id="ARBA00001947"/>
    </source>
</evidence>
<evidence type="ECO:0000313" key="19">
    <source>
        <dbReference type="Proteomes" id="UP000600139"/>
    </source>
</evidence>
<dbReference type="InterPro" id="IPR036390">
    <property type="entry name" value="WH_DNA-bd_sf"/>
</dbReference>
<feature type="domain" description="Helicase ATP-binding" evidence="16">
    <location>
        <begin position="36"/>
        <end position="204"/>
    </location>
</feature>
<dbReference type="GO" id="GO:0009378">
    <property type="term" value="F:four-way junction helicase activity"/>
    <property type="evidence" value="ECO:0007669"/>
    <property type="project" value="TreeGrafter"/>
</dbReference>
<dbReference type="InterPro" id="IPR044876">
    <property type="entry name" value="HRDC_dom_sf"/>
</dbReference>
<evidence type="ECO:0000256" key="8">
    <source>
        <dbReference type="ARBA" id="ARBA00022840"/>
    </source>
</evidence>
<dbReference type="GO" id="GO:0005524">
    <property type="term" value="F:ATP binding"/>
    <property type="evidence" value="ECO:0007669"/>
    <property type="project" value="UniProtKB-KW"/>
</dbReference>
<dbReference type="InterPro" id="IPR001650">
    <property type="entry name" value="Helicase_C-like"/>
</dbReference>
<dbReference type="NCBIfam" id="TIGR00614">
    <property type="entry name" value="recQ_fam"/>
    <property type="match status" value="1"/>
</dbReference>
<keyword evidence="9" id="KW-0238">DNA-binding</keyword>
<dbReference type="Gene3D" id="3.40.50.300">
    <property type="entry name" value="P-loop containing nucleotide triphosphate hydrolases"/>
    <property type="match status" value="2"/>
</dbReference>
<dbReference type="PANTHER" id="PTHR13710:SF105">
    <property type="entry name" value="ATP-DEPENDENT DNA HELICASE Q1"/>
    <property type="match status" value="1"/>
</dbReference>
<sequence length="709" mass="79053">MSPARSDSKTLVMTPHEALRRYFGFSGFLDGQEEVISDITSGQDGLVVMPTGGGKSLCFQIPALCFRGVTLVISPLIALMKDQVDALVARDIPATLINSTLSWPEQKERLDGMRSGKWKLVYVAPERFRAESFLNALSGIEISLFAVDEAHCLSQWGHDFRPDYLRLGRALEKIGRPQCVALTATATPIVRNDISSVLALRSPFEHVSGFSRPNLSLNITPTDKAAQKDDRMRSVIAAHKTGIVYCATRKKVDAVSETLASWGVKCVAYHGGMSDQERERAQEIFITRKADVAVATNAFGMGIDRSDVRFVVHYEVPGSVEAYYQEAGRAGRDGESSVCEMLFNYADTRTQEFFIDGANPNATTIRTIYQYLQNEADKDFEVHRTLEEIAENSDVKNSMSVGSALAILARSGYIERFDIPRKRMKGTRLLKPDVLSRDLRLDETAIEEKDRRDREKLKAMVEMCYSRICRQQWILMYFGEAHAATCGTCDVCRDEGSGIMRPPDAEEEIIVKKALSGVARMSRRTATGWEGKFGRGRIVQMLAGSRSQEILGARLDQLSTYGILKDKGAGYLNALMRSLSDAGLVQTVPGEFPLLTLTPLGDRVMRGTSKFQLVWPESNAGKNEPALRDHGYDAQLYSMLRDIREKLAKRDDVPTYVVFGNKTLEALVRYQPTNKAEALLIPGIGEAKVQRYAKPFLETIQGWKKYRQG</sequence>
<evidence type="ECO:0000259" key="16">
    <source>
        <dbReference type="PROSITE" id="PS51192"/>
    </source>
</evidence>
<dbReference type="GO" id="GO:0006310">
    <property type="term" value="P:DNA recombination"/>
    <property type="evidence" value="ECO:0007669"/>
    <property type="project" value="InterPro"/>
</dbReference>
<evidence type="ECO:0000256" key="9">
    <source>
        <dbReference type="ARBA" id="ARBA00023125"/>
    </source>
</evidence>
<feature type="domain" description="HRDC" evidence="15">
    <location>
        <begin position="630"/>
        <end position="709"/>
    </location>
</feature>
<dbReference type="PANTHER" id="PTHR13710">
    <property type="entry name" value="DNA HELICASE RECQ FAMILY MEMBER"/>
    <property type="match status" value="1"/>
</dbReference>
<dbReference type="SUPFAM" id="SSF47819">
    <property type="entry name" value="HRDC-like"/>
    <property type="match status" value="1"/>
</dbReference>
<dbReference type="Pfam" id="PF16124">
    <property type="entry name" value="RecQ_Zn_bind"/>
    <property type="match status" value="1"/>
</dbReference>
<keyword evidence="5" id="KW-0547">Nucleotide-binding</keyword>
<dbReference type="PROSITE" id="PS51194">
    <property type="entry name" value="HELICASE_CTER"/>
    <property type="match status" value="1"/>
</dbReference>
<dbReference type="GO" id="GO:0046872">
    <property type="term" value="F:metal ion binding"/>
    <property type="evidence" value="ECO:0007669"/>
    <property type="project" value="UniProtKB-KW"/>
</dbReference>
<evidence type="ECO:0000313" key="18">
    <source>
        <dbReference type="EMBL" id="MBK1814157.1"/>
    </source>
</evidence>
<accession>A0A934R0C9</accession>
<dbReference type="Gene3D" id="1.10.10.10">
    <property type="entry name" value="Winged helix-like DNA-binding domain superfamily/Winged helix DNA-binding domain"/>
    <property type="match status" value="1"/>
</dbReference>
<evidence type="ECO:0000259" key="15">
    <source>
        <dbReference type="PROSITE" id="PS50967"/>
    </source>
</evidence>
<evidence type="ECO:0000256" key="11">
    <source>
        <dbReference type="ARBA" id="ARBA00034617"/>
    </source>
</evidence>